<dbReference type="InterPro" id="IPR009495">
    <property type="entry name" value="NrsF"/>
</dbReference>
<evidence type="ECO:0000313" key="3">
    <source>
        <dbReference type="Proteomes" id="UP000031838"/>
    </source>
</evidence>
<gene>
    <name evidence="2" type="ORF">BGL_2c24510</name>
</gene>
<keyword evidence="1 2" id="KW-0812">Transmembrane</keyword>
<dbReference type="KEGG" id="bgp:BGL_2c24510"/>
<dbReference type="EMBL" id="CP002581">
    <property type="protein sequence ID" value="AJK50507.1"/>
    <property type="molecule type" value="Genomic_DNA"/>
</dbReference>
<feature type="transmembrane region" description="Helical" evidence="1">
    <location>
        <begin position="190"/>
        <end position="211"/>
    </location>
</feature>
<keyword evidence="1" id="KW-1133">Transmembrane helix</keyword>
<dbReference type="RefSeq" id="WP_042628778.1">
    <property type="nucleotide sequence ID" value="NZ_BSTO01000030.1"/>
</dbReference>
<dbReference type="Pfam" id="PF06532">
    <property type="entry name" value="NrsF"/>
    <property type="match status" value="1"/>
</dbReference>
<dbReference type="Proteomes" id="UP000031838">
    <property type="component" value="Chromosome 2"/>
</dbReference>
<evidence type="ECO:0000256" key="1">
    <source>
        <dbReference type="SAM" id="Phobius"/>
    </source>
</evidence>
<keyword evidence="1" id="KW-0472">Membrane</keyword>
<organism evidence="2 3">
    <name type="scientific">Burkholderia plantarii</name>
    <dbReference type="NCBI Taxonomy" id="41899"/>
    <lineage>
        <taxon>Bacteria</taxon>
        <taxon>Pseudomonadati</taxon>
        <taxon>Pseudomonadota</taxon>
        <taxon>Betaproteobacteria</taxon>
        <taxon>Burkholderiales</taxon>
        <taxon>Burkholderiaceae</taxon>
        <taxon>Burkholderia</taxon>
    </lineage>
</organism>
<protein>
    <submittedName>
        <fullName evidence="2">Putative transmembrane protein</fullName>
    </submittedName>
</protein>
<dbReference type="OrthoDB" id="6059252at2"/>
<proteinExistence type="predicted"/>
<dbReference type="HOGENOM" id="CLU_097826_1_0_4"/>
<feature type="transmembrane region" description="Helical" evidence="1">
    <location>
        <begin position="159"/>
        <end position="178"/>
    </location>
</feature>
<sequence length="213" mass="21862">MKTDDLISMLATGVTPVDPRLPARRFATALAIGAAGALLLMAALLGVRRDLAEVALTPLFWAKVALPLVIAIGALATLARLARPGARAGRPSLLIAAPVAVVWIAALAVLAAAPAGERLALVLGSTWKVCPSLIALLSVPGFVATFSALRSLAPTRLRLAGAVGGLLAGAVATLVYCLHCPEMGVPFWGVWYLLGMLAPTAVGAVIGPRVLRW</sequence>
<reference evidence="3" key="1">
    <citation type="submission" date="2011-03" db="EMBL/GenBank/DDBJ databases">
        <authorList>
            <person name="Voget S."/>
            <person name="Streit W.R."/>
            <person name="Jaeger K.E."/>
            <person name="Daniel R."/>
        </authorList>
    </citation>
    <scope>NUCLEOTIDE SEQUENCE [LARGE SCALE GENOMIC DNA]</scope>
    <source>
        <strain evidence="3">PG1</strain>
    </source>
</reference>
<feature type="transmembrane region" description="Helical" evidence="1">
    <location>
        <begin position="93"/>
        <end position="113"/>
    </location>
</feature>
<feature type="transmembrane region" description="Helical" evidence="1">
    <location>
        <begin position="26"/>
        <end position="47"/>
    </location>
</feature>
<accession>A0A0B6RYS7</accession>
<reference evidence="2 3" key="2">
    <citation type="journal article" date="2016" name="Appl. Microbiol. Biotechnol.">
        <title>Mutations improving production and secretion of extracellular lipase by Burkholderia glumae PG1.</title>
        <authorList>
            <person name="Knapp A."/>
            <person name="Voget S."/>
            <person name="Gao R."/>
            <person name="Zaburannyi N."/>
            <person name="Krysciak D."/>
            <person name="Breuer M."/>
            <person name="Hauer B."/>
            <person name="Streit W.R."/>
            <person name="Muller R."/>
            <person name="Daniel R."/>
            <person name="Jaeger K.E."/>
        </authorList>
    </citation>
    <scope>NUCLEOTIDE SEQUENCE [LARGE SCALE GENOMIC DNA]</scope>
    <source>
        <strain evidence="2 3">PG1</strain>
    </source>
</reference>
<name>A0A0B6RYS7_BURPL</name>
<feature type="transmembrane region" description="Helical" evidence="1">
    <location>
        <begin position="133"/>
        <end position="152"/>
    </location>
</feature>
<dbReference type="AlphaFoldDB" id="A0A0B6RYS7"/>
<dbReference type="KEGG" id="bpla:bpln_2g24820"/>
<evidence type="ECO:0000313" key="2">
    <source>
        <dbReference type="EMBL" id="AJK50507.1"/>
    </source>
</evidence>
<feature type="transmembrane region" description="Helical" evidence="1">
    <location>
        <begin position="59"/>
        <end position="81"/>
    </location>
</feature>
<keyword evidence="3" id="KW-1185">Reference proteome</keyword>